<dbReference type="Proteomes" id="UP000249464">
    <property type="component" value="Unassembled WGS sequence"/>
</dbReference>
<dbReference type="EMBL" id="FQNC01000047">
    <property type="protein sequence ID" value="SGY72944.1"/>
    <property type="molecule type" value="Genomic_DNA"/>
</dbReference>
<reference evidence="2 3" key="1">
    <citation type="submission" date="2016-11" db="EMBL/GenBank/DDBJ databases">
        <authorList>
            <person name="Jaros S."/>
            <person name="Januszkiewicz K."/>
            <person name="Wedrychowicz H."/>
        </authorList>
    </citation>
    <scope>NUCLEOTIDE SEQUENCE [LARGE SCALE GENOMIC DNA]</scope>
</reference>
<feature type="compositionally biased region" description="Low complexity" evidence="1">
    <location>
        <begin position="1"/>
        <end position="33"/>
    </location>
</feature>
<feature type="compositionally biased region" description="Basic and acidic residues" evidence="1">
    <location>
        <begin position="315"/>
        <end position="331"/>
    </location>
</feature>
<protein>
    <submittedName>
        <fullName evidence="2">BQ5605_C005g03240 protein</fullName>
    </submittedName>
</protein>
<gene>
    <name evidence="2" type="primary">BQ5605_C005g03240</name>
    <name evidence="2" type="ORF">BQ5605_C005G03240</name>
</gene>
<name>A0A2X0MER1_9BASI</name>
<feature type="compositionally biased region" description="Low complexity" evidence="1">
    <location>
        <begin position="300"/>
        <end position="314"/>
    </location>
</feature>
<sequence length="425" mass="45075">MNAATTPRRTGTPTAAPPTAADDPTPPSSASSSVEHLPLHDPEAQPSPSILLNPLPVKPADSSKSPPSRTTALLSKLGVAGSGADDPPMSDLPDSVPRIVDSRGRRPSIVARIASIETEAPPQHFLDDNPDFETSSHRAHAQPESRSSSATGLRTAGDSFEGADVEDIGGAAFARRTTSCSREARLRFAELPPGRRMYRSNSLSIGVASRARMLSNQGAGGGGARPNMQQARYAGPFCPALSSEEARERLLILLKVMWLSFLGPQQWYQQGGQTPEDIYTYKDVQKGLTKLWGKVRKRSGSSASTTSSSSAAEASRMEADAKGKSKEIEHIEEADENEPSQDEGAVAFEEEEDGKTSAQALGLDLRPREGSIGSDSTLGTEDFPQTPEDGAHLDLAGLTIESQPWTSAQKGKGVARKQIDAVAVV</sequence>
<organism evidence="2 3">
    <name type="scientific">Microbotryum silenes-dioicae</name>
    <dbReference type="NCBI Taxonomy" id="796604"/>
    <lineage>
        <taxon>Eukaryota</taxon>
        <taxon>Fungi</taxon>
        <taxon>Dikarya</taxon>
        <taxon>Basidiomycota</taxon>
        <taxon>Pucciniomycotina</taxon>
        <taxon>Microbotryomycetes</taxon>
        <taxon>Microbotryales</taxon>
        <taxon>Microbotryaceae</taxon>
        <taxon>Microbotryum</taxon>
    </lineage>
</organism>
<evidence type="ECO:0000256" key="1">
    <source>
        <dbReference type="SAM" id="MobiDB-lite"/>
    </source>
</evidence>
<feature type="region of interest" description="Disordered" evidence="1">
    <location>
        <begin position="295"/>
        <end position="391"/>
    </location>
</feature>
<accession>A0A2X0MER1</accession>
<feature type="region of interest" description="Disordered" evidence="1">
    <location>
        <begin position="1"/>
        <end position="161"/>
    </location>
</feature>
<dbReference type="AlphaFoldDB" id="A0A2X0MER1"/>
<evidence type="ECO:0000313" key="3">
    <source>
        <dbReference type="Proteomes" id="UP000249464"/>
    </source>
</evidence>
<evidence type="ECO:0000313" key="2">
    <source>
        <dbReference type="EMBL" id="SGY72944.1"/>
    </source>
</evidence>
<feature type="compositionally biased region" description="Acidic residues" evidence="1">
    <location>
        <begin position="332"/>
        <end position="341"/>
    </location>
</feature>
<feature type="compositionally biased region" description="Polar residues" evidence="1">
    <location>
        <begin position="62"/>
        <end position="73"/>
    </location>
</feature>
<keyword evidence="3" id="KW-1185">Reference proteome</keyword>
<proteinExistence type="predicted"/>